<feature type="region of interest" description="Disordered" evidence="1">
    <location>
        <begin position="58"/>
        <end position="127"/>
    </location>
</feature>
<feature type="compositionally biased region" description="Basic and acidic residues" evidence="1">
    <location>
        <begin position="1"/>
        <end position="13"/>
    </location>
</feature>
<dbReference type="EMBL" id="JACHXN010000011">
    <property type="protein sequence ID" value="MBB3147221.1"/>
    <property type="molecule type" value="Genomic_DNA"/>
</dbReference>
<reference evidence="2 3" key="1">
    <citation type="submission" date="2020-08" db="EMBL/GenBank/DDBJ databases">
        <title>Genomic Encyclopedia of Type Strains, Phase III (KMG-III): the genomes of soil and plant-associated and newly described type strains.</title>
        <authorList>
            <person name="Whitman W."/>
        </authorList>
    </citation>
    <scope>NUCLEOTIDE SEQUENCE [LARGE SCALE GENOMIC DNA]</scope>
    <source>
        <strain evidence="2 3">CECT 7015</strain>
    </source>
</reference>
<dbReference type="AlphaFoldDB" id="A0A839UEU0"/>
<evidence type="ECO:0000313" key="3">
    <source>
        <dbReference type="Proteomes" id="UP000554520"/>
    </source>
</evidence>
<comment type="caution">
    <text evidence="2">The sequence shown here is derived from an EMBL/GenBank/DDBJ whole genome shotgun (WGS) entry which is preliminary data.</text>
</comment>
<protein>
    <submittedName>
        <fullName evidence="2">Uncharacterized protein</fullName>
    </submittedName>
</protein>
<proteinExistence type="predicted"/>
<feature type="compositionally biased region" description="Acidic residues" evidence="1">
    <location>
        <begin position="14"/>
        <end position="24"/>
    </location>
</feature>
<sequence>MSETRKPERIEEEPKTEEETENQIDDEKEKLVEIRERQTEALTQKMSALTKSVEKLSGQLQKATFVSPAMDEARKVPVRDPNEKAKTNKPDATKTKAEKKVQEVLDANEDKSSNPKPEPDEKKPADAKEWSASKFTYLLTAAAFFGPTLLQVFEGLFKAAGGKGLNGLGLPDELTAKLMAFVAEKKAEDATAYWKDIGDYIAKSPEATSADLIMLLQFIVKTNPLPSPFMWPSFEEAGTMAATLAPQYAAAPAKFFAGLAALKTSEGKILPRATAGAVAQNAIALSMLPSDA</sequence>
<keyword evidence="3" id="KW-1185">Reference proteome</keyword>
<organism evidence="2 3">
    <name type="scientific">Phyllobacterium trifolii</name>
    <dbReference type="NCBI Taxonomy" id="300193"/>
    <lineage>
        <taxon>Bacteria</taxon>
        <taxon>Pseudomonadati</taxon>
        <taxon>Pseudomonadota</taxon>
        <taxon>Alphaproteobacteria</taxon>
        <taxon>Hyphomicrobiales</taxon>
        <taxon>Phyllobacteriaceae</taxon>
        <taxon>Phyllobacterium</taxon>
    </lineage>
</organism>
<evidence type="ECO:0000256" key="1">
    <source>
        <dbReference type="SAM" id="MobiDB-lite"/>
    </source>
</evidence>
<gene>
    <name evidence="2" type="ORF">FHS21_003637</name>
</gene>
<accession>A0A839UEU0</accession>
<dbReference type="Proteomes" id="UP000554520">
    <property type="component" value="Unassembled WGS sequence"/>
</dbReference>
<dbReference type="RefSeq" id="WP_183663331.1">
    <property type="nucleotide sequence ID" value="NZ_JACHXN010000011.1"/>
</dbReference>
<feature type="region of interest" description="Disordered" evidence="1">
    <location>
        <begin position="1"/>
        <end position="29"/>
    </location>
</feature>
<name>A0A839UEU0_9HYPH</name>
<evidence type="ECO:0000313" key="2">
    <source>
        <dbReference type="EMBL" id="MBB3147221.1"/>
    </source>
</evidence>
<feature type="compositionally biased region" description="Basic and acidic residues" evidence="1">
    <location>
        <begin position="71"/>
        <end position="127"/>
    </location>
</feature>